<organism evidence="3 4">
    <name type="scientific">Popillia japonica</name>
    <name type="common">Japanese beetle</name>
    <dbReference type="NCBI Taxonomy" id="7064"/>
    <lineage>
        <taxon>Eukaryota</taxon>
        <taxon>Metazoa</taxon>
        <taxon>Ecdysozoa</taxon>
        <taxon>Arthropoda</taxon>
        <taxon>Hexapoda</taxon>
        <taxon>Insecta</taxon>
        <taxon>Pterygota</taxon>
        <taxon>Neoptera</taxon>
        <taxon>Endopterygota</taxon>
        <taxon>Coleoptera</taxon>
        <taxon>Polyphaga</taxon>
        <taxon>Scarabaeiformia</taxon>
        <taxon>Scarabaeidae</taxon>
        <taxon>Rutelinae</taxon>
        <taxon>Popillia</taxon>
    </lineage>
</organism>
<dbReference type="AlphaFoldDB" id="A0AAW1KJU4"/>
<feature type="region of interest" description="Disordered" evidence="2">
    <location>
        <begin position="47"/>
        <end position="74"/>
    </location>
</feature>
<name>A0AAW1KJU4_POPJA</name>
<keyword evidence="1" id="KW-0175">Coiled coil</keyword>
<evidence type="ECO:0000313" key="3">
    <source>
        <dbReference type="EMBL" id="KAK9720372.1"/>
    </source>
</evidence>
<comment type="caution">
    <text evidence="3">The sequence shown here is derived from an EMBL/GenBank/DDBJ whole genome shotgun (WGS) entry which is preliminary data.</text>
</comment>
<proteinExistence type="predicted"/>
<dbReference type="Proteomes" id="UP001458880">
    <property type="component" value="Unassembled WGS sequence"/>
</dbReference>
<keyword evidence="4" id="KW-1185">Reference proteome</keyword>
<protein>
    <submittedName>
        <fullName evidence="3">Uncharacterized protein</fullName>
    </submittedName>
</protein>
<evidence type="ECO:0000256" key="2">
    <source>
        <dbReference type="SAM" id="MobiDB-lite"/>
    </source>
</evidence>
<feature type="compositionally biased region" description="Basic and acidic residues" evidence="2">
    <location>
        <begin position="53"/>
        <end position="74"/>
    </location>
</feature>
<feature type="coiled-coil region" evidence="1">
    <location>
        <begin position="121"/>
        <end position="160"/>
    </location>
</feature>
<reference evidence="3 4" key="1">
    <citation type="journal article" date="2024" name="BMC Genomics">
        <title>De novo assembly and annotation of Popillia japonica's genome with initial clues to its potential as an invasive pest.</title>
        <authorList>
            <person name="Cucini C."/>
            <person name="Boschi S."/>
            <person name="Funari R."/>
            <person name="Cardaioli E."/>
            <person name="Iannotti N."/>
            <person name="Marturano G."/>
            <person name="Paoli F."/>
            <person name="Bruttini M."/>
            <person name="Carapelli A."/>
            <person name="Frati F."/>
            <person name="Nardi F."/>
        </authorList>
    </citation>
    <scope>NUCLEOTIDE SEQUENCE [LARGE SCALE GENOMIC DNA]</scope>
    <source>
        <strain evidence="3">DMR45628</strain>
    </source>
</reference>
<evidence type="ECO:0000256" key="1">
    <source>
        <dbReference type="SAM" id="Coils"/>
    </source>
</evidence>
<gene>
    <name evidence="3" type="ORF">QE152_g22093</name>
</gene>
<sequence length="163" mass="19025">MLLQLCDNGKIFELDVNEDDYERAQDDIRFAQTLLRHAQILEKIATTTSTHETSAKDESLHAETESMESHEQRAKEECEANINSKWSYSDTVTFINSMENYLNDIHHSNPKKRKEAWIGVYNDLESQNINEVEAIQGAKNERHQQRMKLLERKLAIDERMSIT</sequence>
<dbReference type="EMBL" id="JASPKY010000211">
    <property type="protein sequence ID" value="KAK9720372.1"/>
    <property type="molecule type" value="Genomic_DNA"/>
</dbReference>
<evidence type="ECO:0000313" key="4">
    <source>
        <dbReference type="Proteomes" id="UP001458880"/>
    </source>
</evidence>
<accession>A0AAW1KJU4</accession>